<evidence type="ECO:0000256" key="3">
    <source>
        <dbReference type="ARBA" id="ARBA00022964"/>
    </source>
</evidence>
<organism evidence="7 8">
    <name type="scientific">Pycnococcus provasolii</name>
    <dbReference type="NCBI Taxonomy" id="41880"/>
    <lineage>
        <taxon>Eukaryota</taxon>
        <taxon>Viridiplantae</taxon>
        <taxon>Chlorophyta</taxon>
        <taxon>Pseudoscourfieldiophyceae</taxon>
        <taxon>Pseudoscourfieldiales</taxon>
        <taxon>Pycnococcaceae</taxon>
        <taxon>Pycnococcus</taxon>
    </lineage>
</organism>
<dbReference type="AlphaFoldDB" id="A0A830HG64"/>
<evidence type="ECO:0000256" key="5">
    <source>
        <dbReference type="ARBA" id="ARBA00023004"/>
    </source>
</evidence>
<gene>
    <name evidence="7" type="ORF">PPROV_000352300</name>
</gene>
<dbReference type="GO" id="GO:0046872">
    <property type="term" value="F:metal ion binding"/>
    <property type="evidence" value="ECO:0007669"/>
    <property type="project" value="UniProtKB-KW"/>
</dbReference>
<dbReference type="InterPro" id="IPR003819">
    <property type="entry name" value="TauD/TfdA-like"/>
</dbReference>
<keyword evidence="2" id="KW-0479">Metal-binding</keyword>
<evidence type="ECO:0000259" key="6">
    <source>
        <dbReference type="Pfam" id="PF02668"/>
    </source>
</evidence>
<evidence type="ECO:0000256" key="4">
    <source>
        <dbReference type="ARBA" id="ARBA00023002"/>
    </source>
</evidence>
<dbReference type="InterPro" id="IPR042098">
    <property type="entry name" value="TauD-like_sf"/>
</dbReference>
<sequence length="330" mass="36797">MRRDAAFSTPRVRAHASHSSWPPVLHSPVLLSGANSLEAESARTALLESWRAKGVVVLRAGSDAAKRATPNDLVSLSKEFGEVEMNPGVKKQFLWPGIPQVQVLGNVRREDGEPRALFQSCQRLDHVKYDPIKRAPVWHTDQLFRNPQPRGSLLMCIAGPPVGGGTAFASTELSESNLPPELIDSLRDKVLVMSYAHHNAACKRSTPSYPLLTAEQRAKYPPITRPLITRAQANGEEVLNCFNSSVMAVLPSTAPPLQPDEMEHYETTGEKHDSVEELCSTVLPLLTAQSYVHQWEPGDVVIWDNERCVHAATWYDSEKYAREMWRTTFR</sequence>
<evidence type="ECO:0000313" key="8">
    <source>
        <dbReference type="Proteomes" id="UP000660262"/>
    </source>
</evidence>
<dbReference type="Proteomes" id="UP000660262">
    <property type="component" value="Unassembled WGS sequence"/>
</dbReference>
<comment type="caution">
    <text evidence="7">The sequence shown here is derived from an EMBL/GenBank/DDBJ whole genome shotgun (WGS) entry which is preliminary data.</text>
</comment>
<accession>A0A830HG64</accession>
<dbReference type="EMBL" id="BNJQ01000008">
    <property type="protein sequence ID" value="GHP04770.1"/>
    <property type="molecule type" value="Genomic_DNA"/>
</dbReference>
<dbReference type="InterPro" id="IPR051178">
    <property type="entry name" value="TfdA_dioxygenase"/>
</dbReference>
<comment type="similarity">
    <text evidence="1">Belongs to the TfdA dioxygenase family.</text>
</comment>
<keyword evidence="3" id="KW-0223">Dioxygenase</keyword>
<reference evidence="7" key="1">
    <citation type="submission" date="2020-10" db="EMBL/GenBank/DDBJ databases">
        <title>Unveiling of a novel bifunctional photoreceptor, Dualchrome1, isolated from a cosmopolitan green alga.</title>
        <authorList>
            <person name="Suzuki S."/>
            <person name="Kawachi M."/>
        </authorList>
    </citation>
    <scope>NUCLEOTIDE SEQUENCE</scope>
    <source>
        <strain evidence="7">NIES 2893</strain>
    </source>
</reference>
<protein>
    <recommendedName>
        <fullName evidence="6">TauD/TfdA-like domain-containing protein</fullName>
    </recommendedName>
</protein>
<dbReference type="PANTHER" id="PTHR43779:SF3">
    <property type="entry name" value="(3R)-3-[(CARBOXYMETHYL)AMINO]FATTY ACID OXYGENASE_DECARBOXYLASE"/>
    <property type="match status" value="1"/>
</dbReference>
<dbReference type="PANTHER" id="PTHR43779">
    <property type="entry name" value="DIOXYGENASE RV0097-RELATED"/>
    <property type="match status" value="1"/>
</dbReference>
<dbReference type="Gene3D" id="3.60.130.10">
    <property type="entry name" value="Clavaminate synthase-like"/>
    <property type="match status" value="1"/>
</dbReference>
<keyword evidence="8" id="KW-1185">Reference proteome</keyword>
<keyword evidence="4" id="KW-0560">Oxidoreductase</keyword>
<evidence type="ECO:0000256" key="1">
    <source>
        <dbReference type="ARBA" id="ARBA00005896"/>
    </source>
</evidence>
<proteinExistence type="inferred from homology"/>
<dbReference type="SUPFAM" id="SSF51197">
    <property type="entry name" value="Clavaminate synthase-like"/>
    <property type="match status" value="1"/>
</dbReference>
<keyword evidence="5" id="KW-0408">Iron</keyword>
<dbReference type="OrthoDB" id="10257314at2759"/>
<evidence type="ECO:0000256" key="2">
    <source>
        <dbReference type="ARBA" id="ARBA00022723"/>
    </source>
</evidence>
<feature type="domain" description="TauD/TfdA-like" evidence="6">
    <location>
        <begin position="35"/>
        <end position="328"/>
    </location>
</feature>
<dbReference type="Pfam" id="PF02668">
    <property type="entry name" value="TauD"/>
    <property type="match status" value="1"/>
</dbReference>
<evidence type="ECO:0000313" key="7">
    <source>
        <dbReference type="EMBL" id="GHP04770.1"/>
    </source>
</evidence>
<dbReference type="GO" id="GO:0051213">
    <property type="term" value="F:dioxygenase activity"/>
    <property type="evidence" value="ECO:0007669"/>
    <property type="project" value="UniProtKB-KW"/>
</dbReference>
<name>A0A830HG64_9CHLO</name>